<dbReference type="CDD" id="cd01129">
    <property type="entry name" value="PulE-GspE-like"/>
    <property type="match status" value="1"/>
</dbReference>
<dbReference type="InterPro" id="IPR037257">
    <property type="entry name" value="T2SS_E_N_sf"/>
</dbReference>
<dbReference type="PANTHER" id="PTHR30258:SF1">
    <property type="entry name" value="PROTEIN TRANSPORT PROTEIN HOFB HOMOLOG"/>
    <property type="match status" value="1"/>
</dbReference>
<dbReference type="GO" id="GO:0016887">
    <property type="term" value="F:ATP hydrolysis activity"/>
    <property type="evidence" value="ECO:0007669"/>
    <property type="project" value="TreeGrafter"/>
</dbReference>
<dbReference type="Pfam" id="PF05157">
    <property type="entry name" value="MshEN"/>
    <property type="match status" value="3"/>
</dbReference>
<evidence type="ECO:0000313" key="7">
    <source>
        <dbReference type="Proteomes" id="UP000231162"/>
    </source>
</evidence>
<dbReference type="InterPro" id="IPR007831">
    <property type="entry name" value="T2SS_GspE_N"/>
</dbReference>
<gene>
    <name evidence="6" type="ORF">COT79_00635</name>
</gene>
<dbReference type="SUPFAM" id="SSF160246">
    <property type="entry name" value="EspE N-terminal domain-like"/>
    <property type="match status" value="2"/>
</dbReference>
<dbReference type="GO" id="GO:0005524">
    <property type="term" value="F:ATP binding"/>
    <property type="evidence" value="ECO:0007669"/>
    <property type="project" value="UniProtKB-KW"/>
</dbReference>
<accession>A0A2M6R9M2</accession>
<evidence type="ECO:0000256" key="3">
    <source>
        <dbReference type="ARBA" id="ARBA00022840"/>
    </source>
</evidence>
<evidence type="ECO:0000256" key="1">
    <source>
        <dbReference type="ARBA" id="ARBA00006611"/>
    </source>
</evidence>
<dbReference type="EMBL" id="PEZX01000012">
    <property type="protein sequence ID" value="PIS07186.1"/>
    <property type="molecule type" value="Genomic_DNA"/>
</dbReference>
<evidence type="ECO:0000256" key="4">
    <source>
        <dbReference type="SAM" id="MobiDB-lite"/>
    </source>
</evidence>
<dbReference type="Pfam" id="PF00437">
    <property type="entry name" value="T2SSE"/>
    <property type="match status" value="1"/>
</dbReference>
<proteinExistence type="inferred from homology"/>
<dbReference type="SMART" id="SM00382">
    <property type="entry name" value="AAA"/>
    <property type="match status" value="1"/>
</dbReference>
<evidence type="ECO:0000259" key="5">
    <source>
        <dbReference type="SMART" id="SM00382"/>
    </source>
</evidence>
<protein>
    <recommendedName>
        <fullName evidence="5">AAA+ ATPase domain-containing protein</fullName>
    </recommendedName>
</protein>
<feature type="region of interest" description="Disordered" evidence="4">
    <location>
        <begin position="154"/>
        <end position="208"/>
    </location>
</feature>
<feature type="compositionally biased region" description="Pro residues" evidence="4">
    <location>
        <begin position="173"/>
        <end position="187"/>
    </location>
</feature>
<feature type="compositionally biased region" description="Polar residues" evidence="4">
    <location>
        <begin position="154"/>
        <end position="165"/>
    </location>
</feature>
<sequence length="927" mass="100872">MAIGQIVSSQGALLVDQLVQAGIVDAVYGRALKERYKQPDQIAQFLLAQNKVKEEEIAKAMAVVLKIPFIHLKGRTLDHSVVSAIPEQTARAFNTVAFETNSTGVSVAVARPYTLSPALQNALKEIETKRGVKILLSATTTDDVAWAFQAYTPSQTPAQSPAQTNQTPASPVAVPPTPTPQPPPQPVSAPRSAPPVATAQPNHMPTQGHGEKIIDELLRLGKIESSEVAGLRDPSKTIEDLVNELFKKKKITDAECAPLLARVYDLPFITLTPAMIDPLTLRMLPEQTARGLFALPYQKTDTALLFAISKPYLMTQVSSGPLHALTGQLGRELHLYVTTNDAIEQALGLYKNIGSLQNINLQQVSIPQMLLHKFPKDISQKYQMVVFGADGASKLKVAAVRPFDPQTKQIVDFIEKRNGISIDLYATTPQSFTSVLAAYDNPQGYIRSDGKTQEASSKIVEIDSLPSGQSPDYGGQTAENIPVVGTKEVIAVQSGMLSKGGIQKDGDNLEERNLDVFLGHEISDTQELVSIVKSGFVPKMVGAILSFGVYLRASDIHLEPMRNVFRIRYRVDGDLKEYMYVPLTLHPPISSRIKILSNLKIDEQRVPQDGRYDAVAGGHEFDVRVSSLPTVYGEKIVMRLLDKSSALRTLDEMGVTGSNKDRLENELKKPWGVVMSTGPTGSGKSTTLYAILNQIATPGVNVITLEDPVEYEMKGVNQVQVKPKIGFTFAEGLRSILRQDPNVIMVGEIRDGETAELATHAALTGHLVLTTLHTNDAAGALPRLINMGVEPYLITSAVNAIVAQRLVRKLCQTCKEKATVPQKILDQVTEIMSDAPGFDSATPLQFYGPHEVGCDNCKHGYKGRTGIYEVLVMSDAIEEAAIAHKPSSEIDAIARKEGMISLQQDGITKALQGITTLDEIFKVTSDD</sequence>
<evidence type="ECO:0000313" key="6">
    <source>
        <dbReference type="EMBL" id="PIS07186.1"/>
    </source>
</evidence>
<dbReference type="PANTHER" id="PTHR30258">
    <property type="entry name" value="TYPE II SECRETION SYSTEM PROTEIN GSPE-RELATED"/>
    <property type="match status" value="1"/>
</dbReference>
<name>A0A2M6R9M2_9BACT</name>
<feature type="domain" description="AAA+ ATPase" evidence="5">
    <location>
        <begin position="670"/>
        <end position="791"/>
    </location>
</feature>
<dbReference type="Gene3D" id="3.30.450.90">
    <property type="match status" value="1"/>
</dbReference>
<dbReference type="SUPFAM" id="SSF52540">
    <property type="entry name" value="P-loop containing nucleoside triphosphate hydrolases"/>
    <property type="match status" value="1"/>
</dbReference>
<dbReference type="FunFam" id="3.40.50.300:FF:000398">
    <property type="entry name" value="Type IV pilus assembly ATPase PilB"/>
    <property type="match status" value="1"/>
</dbReference>
<reference evidence="7" key="1">
    <citation type="submission" date="2017-09" db="EMBL/GenBank/DDBJ databases">
        <title>Depth-based differentiation of microbial function through sediment-hosted aquifers and enrichment of novel symbionts in the deep terrestrial subsurface.</title>
        <authorList>
            <person name="Probst A.J."/>
            <person name="Ladd B."/>
            <person name="Jarett J.K."/>
            <person name="Geller-Mcgrath D.E."/>
            <person name="Sieber C.M.K."/>
            <person name="Emerson J.B."/>
            <person name="Anantharaman K."/>
            <person name="Thomas B.C."/>
            <person name="Malmstrom R."/>
            <person name="Stieglmeier M."/>
            <person name="Klingl A."/>
            <person name="Woyke T."/>
            <person name="Ryan C.M."/>
            <person name="Banfield J.F."/>
        </authorList>
    </citation>
    <scope>NUCLEOTIDE SEQUENCE [LARGE SCALE GENOMIC DNA]</scope>
</reference>
<keyword evidence="2" id="KW-0547">Nucleotide-binding</keyword>
<dbReference type="Gene3D" id="3.40.50.300">
    <property type="entry name" value="P-loop containing nucleotide triphosphate hydrolases"/>
    <property type="match status" value="1"/>
</dbReference>
<comment type="similarity">
    <text evidence="1">Belongs to the GSP E family.</text>
</comment>
<dbReference type="AlphaFoldDB" id="A0A2M6R9M2"/>
<dbReference type="GO" id="GO:0005886">
    <property type="term" value="C:plasma membrane"/>
    <property type="evidence" value="ECO:0007669"/>
    <property type="project" value="TreeGrafter"/>
</dbReference>
<evidence type="ECO:0000256" key="2">
    <source>
        <dbReference type="ARBA" id="ARBA00022741"/>
    </source>
</evidence>
<dbReference type="InterPro" id="IPR027417">
    <property type="entry name" value="P-loop_NTPase"/>
</dbReference>
<comment type="caution">
    <text evidence="6">The sequence shown here is derived from an EMBL/GenBank/DDBJ whole genome shotgun (WGS) entry which is preliminary data.</text>
</comment>
<dbReference type="InterPro" id="IPR001482">
    <property type="entry name" value="T2SS/T4SS_dom"/>
</dbReference>
<dbReference type="InterPro" id="IPR003593">
    <property type="entry name" value="AAA+_ATPase"/>
</dbReference>
<dbReference type="Proteomes" id="UP000231162">
    <property type="component" value="Unassembled WGS sequence"/>
</dbReference>
<keyword evidence="3" id="KW-0067">ATP-binding</keyword>
<feature type="compositionally biased region" description="Low complexity" evidence="4">
    <location>
        <begin position="188"/>
        <end position="199"/>
    </location>
</feature>
<organism evidence="6 7">
    <name type="scientific">Candidatus Berkelbacteria bacterium CG10_big_fil_rev_8_21_14_0_10_43_14</name>
    <dbReference type="NCBI Taxonomy" id="1974515"/>
    <lineage>
        <taxon>Bacteria</taxon>
        <taxon>Candidatus Berkelbacteria</taxon>
    </lineage>
</organism>